<dbReference type="InterPro" id="IPR036249">
    <property type="entry name" value="Thioredoxin-like_sf"/>
</dbReference>
<dbReference type="InterPro" id="IPR041737">
    <property type="entry name" value="SoxW"/>
</dbReference>
<accession>A0ABW4YAH9</accession>
<dbReference type="CDD" id="cd02951">
    <property type="entry name" value="SoxW"/>
    <property type="match status" value="1"/>
</dbReference>
<keyword evidence="1" id="KW-0732">Signal</keyword>
<proteinExistence type="predicted"/>
<name>A0ABW4YAH9_9GAMM</name>
<gene>
    <name evidence="3" type="ORF">ACFSJC_12370</name>
</gene>
<dbReference type="InterPro" id="IPR012336">
    <property type="entry name" value="Thioredoxin-like_fold"/>
</dbReference>
<dbReference type="Proteomes" id="UP001597337">
    <property type="component" value="Unassembled WGS sequence"/>
</dbReference>
<evidence type="ECO:0000313" key="3">
    <source>
        <dbReference type="EMBL" id="MFD2112637.1"/>
    </source>
</evidence>
<feature type="domain" description="Thioredoxin" evidence="2">
    <location>
        <begin position="9"/>
        <end position="166"/>
    </location>
</feature>
<evidence type="ECO:0000256" key="1">
    <source>
        <dbReference type="SAM" id="SignalP"/>
    </source>
</evidence>
<reference evidence="4" key="1">
    <citation type="journal article" date="2019" name="Int. J. Syst. Evol. Microbiol.">
        <title>The Global Catalogue of Microorganisms (GCM) 10K type strain sequencing project: providing services to taxonomists for standard genome sequencing and annotation.</title>
        <authorList>
            <consortium name="The Broad Institute Genomics Platform"/>
            <consortium name="The Broad Institute Genome Sequencing Center for Infectious Disease"/>
            <person name="Wu L."/>
            <person name="Ma J."/>
        </authorList>
    </citation>
    <scope>NUCLEOTIDE SEQUENCE [LARGE SCALE GENOMIC DNA]</scope>
    <source>
        <strain evidence="4">KACC 12597</strain>
    </source>
</reference>
<comment type="caution">
    <text evidence="3">The sequence shown here is derived from an EMBL/GenBank/DDBJ whole genome shotgun (WGS) entry which is preliminary data.</text>
</comment>
<sequence>MLQALTILSLLFLTAPSMAASDAPAELGAGMQHPGYEEQPAWFKTSFLDLNEDVAEAAAEDKRVLLYFYQDGCPYCAKLLRDNFTDREIVELTRQDFDVIAINLWGDREVTGLDGETTTEKKLATLLGVQFTPTLLFLDEAGKTVLRLNGYLPPHRFAAALKYVAERHERNGERFSKFYVRTNPREAEGDLHQEAGFLAPPLRLGDNRRKSPRPLVVMLEQPVCRECDELHQDVLRREPVALSLAAFDAAIVDVFSREPLQTPDGRETTGRDWAAELGIEYTPSLVFYDTQGREVFRTEGYLKAFHVQGALDYVSTGAYRWQPSFQRYLSARREALAERGIQIDIMR</sequence>
<organism evidence="3 4">
    <name type="scientific">Thiorhodococcus fuscus</name>
    <dbReference type="NCBI Taxonomy" id="527200"/>
    <lineage>
        <taxon>Bacteria</taxon>
        <taxon>Pseudomonadati</taxon>
        <taxon>Pseudomonadota</taxon>
        <taxon>Gammaproteobacteria</taxon>
        <taxon>Chromatiales</taxon>
        <taxon>Chromatiaceae</taxon>
        <taxon>Thiorhodococcus</taxon>
    </lineage>
</organism>
<dbReference type="InterPro" id="IPR013766">
    <property type="entry name" value="Thioredoxin_domain"/>
</dbReference>
<evidence type="ECO:0000259" key="2">
    <source>
        <dbReference type="PROSITE" id="PS51352"/>
    </source>
</evidence>
<feature type="chain" id="PRO_5047462869" evidence="1">
    <location>
        <begin position="20"/>
        <end position="347"/>
    </location>
</feature>
<dbReference type="EMBL" id="JBHUHX010000032">
    <property type="protein sequence ID" value="MFD2112637.1"/>
    <property type="molecule type" value="Genomic_DNA"/>
</dbReference>
<feature type="signal peptide" evidence="1">
    <location>
        <begin position="1"/>
        <end position="19"/>
    </location>
</feature>
<dbReference type="SUPFAM" id="SSF52833">
    <property type="entry name" value="Thioredoxin-like"/>
    <property type="match status" value="2"/>
</dbReference>
<evidence type="ECO:0000313" key="4">
    <source>
        <dbReference type="Proteomes" id="UP001597337"/>
    </source>
</evidence>
<dbReference type="Gene3D" id="3.40.30.10">
    <property type="entry name" value="Glutaredoxin"/>
    <property type="match status" value="2"/>
</dbReference>
<keyword evidence="4" id="KW-1185">Reference proteome</keyword>
<protein>
    <submittedName>
        <fullName evidence="3">Thioredoxin family protein</fullName>
    </submittedName>
</protein>
<dbReference type="Pfam" id="PF13098">
    <property type="entry name" value="Thioredoxin_2"/>
    <property type="match status" value="2"/>
</dbReference>
<dbReference type="PROSITE" id="PS51352">
    <property type="entry name" value="THIOREDOXIN_2"/>
    <property type="match status" value="1"/>
</dbReference>
<dbReference type="RefSeq" id="WP_386027111.1">
    <property type="nucleotide sequence ID" value="NZ_JBHUHX010000032.1"/>
</dbReference>